<feature type="region of interest" description="Disordered" evidence="2">
    <location>
        <begin position="323"/>
        <end position="409"/>
    </location>
</feature>
<organism evidence="3 4">
    <name type="scientific">Coregonus suidteri</name>
    <dbReference type="NCBI Taxonomy" id="861788"/>
    <lineage>
        <taxon>Eukaryota</taxon>
        <taxon>Metazoa</taxon>
        <taxon>Chordata</taxon>
        <taxon>Craniata</taxon>
        <taxon>Vertebrata</taxon>
        <taxon>Euteleostomi</taxon>
        <taxon>Actinopterygii</taxon>
        <taxon>Neopterygii</taxon>
        <taxon>Teleostei</taxon>
        <taxon>Protacanthopterygii</taxon>
        <taxon>Salmoniformes</taxon>
        <taxon>Salmonidae</taxon>
        <taxon>Coregoninae</taxon>
        <taxon>Coregonus</taxon>
    </lineage>
</organism>
<dbReference type="GO" id="GO:0005737">
    <property type="term" value="C:cytoplasm"/>
    <property type="evidence" value="ECO:0007669"/>
    <property type="project" value="TreeGrafter"/>
</dbReference>
<feature type="coiled-coil region" evidence="1">
    <location>
        <begin position="132"/>
        <end position="191"/>
    </location>
</feature>
<feature type="compositionally biased region" description="Basic and acidic residues" evidence="2">
    <location>
        <begin position="397"/>
        <end position="409"/>
    </location>
</feature>
<sequence>MWTQGEDSNAAASGGESSCSSEDEGDIQCEILEKQRDDANQKLSEMEEVSSQLLKEMEVLEMQFQIERSCRESAEALAVKVTKDNKVLKRRSQALLPFIPELPENMEADLGVDPDPDGDSGEDAVLLGQAQIRELQASVDQLLGEKLRLFEQVEALRAEQSQLKEQLALEIDEKEAILKKLSKQNKTMNKMKRVSQLVTEDFTEITQKLELEQGLRQHAEVFAHQVLVKQKETQRQSMMLQQSSETSLQLQQALEQVAHINSTLQDIQLYYRNQLKQTQCALEESSVLSELQLVKGQLESSEKERRTMETQLREAQITATHLQGEVKQLQDRLKDTEKDRVSKADQPVEDNSTTAPPIPPPPPPPPLPPLPPPPSSTAVDPLVVLRNKRKESVNNTDKNKPDPSVDMKTRAVDEMMERIKKGIVLKPTLRPQAGSEDDSAWRDQRSEKRKSAVLELKVMLDTMKRPGHRRAGSRKRISRNVGEAELHLVLQRRRRAMGDGQDTPGPSSTPSPAPPSIKIQGPQPGGPVAGALPWAGEHGSTPVLRRLKQNREKRNSRIRASELIICQEEI</sequence>
<dbReference type="AlphaFoldDB" id="A0AAN8KJP3"/>
<feature type="region of interest" description="Disordered" evidence="2">
    <location>
        <begin position="1"/>
        <end position="27"/>
    </location>
</feature>
<dbReference type="GO" id="GO:0048812">
    <property type="term" value="P:neuron projection morphogenesis"/>
    <property type="evidence" value="ECO:0007669"/>
    <property type="project" value="TreeGrafter"/>
</dbReference>
<feature type="compositionally biased region" description="Basic and acidic residues" evidence="2">
    <location>
        <begin position="439"/>
        <end position="452"/>
    </location>
</feature>
<proteinExistence type="predicted"/>
<feature type="compositionally biased region" description="Basic and acidic residues" evidence="2">
    <location>
        <begin position="328"/>
        <end position="343"/>
    </location>
</feature>
<dbReference type="GO" id="GO:2001224">
    <property type="term" value="P:positive regulation of neuron migration"/>
    <property type="evidence" value="ECO:0007669"/>
    <property type="project" value="TreeGrafter"/>
</dbReference>
<feature type="region of interest" description="Disordered" evidence="2">
    <location>
        <begin position="422"/>
        <end position="485"/>
    </location>
</feature>
<feature type="region of interest" description="Disordered" evidence="2">
    <location>
        <begin position="497"/>
        <end position="555"/>
    </location>
</feature>
<protein>
    <recommendedName>
        <fullName evidence="5">Shootin-1</fullName>
    </recommendedName>
</protein>
<dbReference type="GO" id="GO:0031252">
    <property type="term" value="C:cell leading edge"/>
    <property type="evidence" value="ECO:0007669"/>
    <property type="project" value="TreeGrafter"/>
</dbReference>
<evidence type="ECO:0000313" key="4">
    <source>
        <dbReference type="Proteomes" id="UP001356427"/>
    </source>
</evidence>
<feature type="compositionally biased region" description="Low complexity" evidence="2">
    <location>
        <begin position="1"/>
        <end position="20"/>
    </location>
</feature>
<evidence type="ECO:0000256" key="2">
    <source>
        <dbReference type="SAM" id="MobiDB-lite"/>
    </source>
</evidence>
<name>A0AAN8KJP3_9TELE</name>
<dbReference type="PANTHER" id="PTHR46606">
    <property type="entry name" value="SHOOTIN-1"/>
    <property type="match status" value="1"/>
</dbReference>
<dbReference type="Proteomes" id="UP001356427">
    <property type="component" value="Unassembled WGS sequence"/>
</dbReference>
<feature type="compositionally biased region" description="Pro residues" evidence="2">
    <location>
        <begin position="356"/>
        <end position="375"/>
    </location>
</feature>
<evidence type="ECO:0000256" key="1">
    <source>
        <dbReference type="SAM" id="Coils"/>
    </source>
</evidence>
<dbReference type="PANTHER" id="PTHR46606:SF4">
    <property type="entry name" value="SHOOTIN-1"/>
    <property type="match status" value="1"/>
</dbReference>
<accession>A0AAN8KJP3</accession>
<dbReference type="GO" id="GO:0044295">
    <property type="term" value="C:axonal growth cone"/>
    <property type="evidence" value="ECO:0007669"/>
    <property type="project" value="TreeGrafter"/>
</dbReference>
<dbReference type="InterPro" id="IPR024849">
    <property type="entry name" value="Shootin-1"/>
</dbReference>
<keyword evidence="4" id="KW-1185">Reference proteome</keyword>
<gene>
    <name evidence="3" type="ORF">J4Q44_G00377280</name>
</gene>
<evidence type="ECO:0008006" key="5">
    <source>
        <dbReference type="Google" id="ProtNLM"/>
    </source>
</evidence>
<dbReference type="EMBL" id="JAGTTL010000039">
    <property type="protein sequence ID" value="KAK6291943.1"/>
    <property type="molecule type" value="Genomic_DNA"/>
</dbReference>
<evidence type="ECO:0000313" key="3">
    <source>
        <dbReference type="EMBL" id="KAK6291943.1"/>
    </source>
</evidence>
<feature type="compositionally biased region" description="Basic residues" evidence="2">
    <location>
        <begin position="465"/>
        <end position="478"/>
    </location>
</feature>
<reference evidence="3 4" key="1">
    <citation type="submission" date="2021-04" db="EMBL/GenBank/DDBJ databases">
        <authorList>
            <person name="De Guttry C."/>
            <person name="Zahm M."/>
            <person name="Klopp C."/>
            <person name="Cabau C."/>
            <person name="Louis A."/>
            <person name="Berthelot C."/>
            <person name="Parey E."/>
            <person name="Roest Crollius H."/>
            <person name="Montfort J."/>
            <person name="Robinson-Rechavi M."/>
            <person name="Bucao C."/>
            <person name="Bouchez O."/>
            <person name="Gislard M."/>
            <person name="Lluch J."/>
            <person name="Milhes M."/>
            <person name="Lampietro C."/>
            <person name="Lopez Roques C."/>
            <person name="Donnadieu C."/>
            <person name="Braasch I."/>
            <person name="Desvignes T."/>
            <person name="Postlethwait J."/>
            <person name="Bobe J."/>
            <person name="Wedekind C."/>
            <person name="Guiguen Y."/>
        </authorList>
    </citation>
    <scope>NUCLEOTIDE SEQUENCE [LARGE SCALE GENOMIC DNA]</scope>
    <source>
        <strain evidence="3">Cs_M1</strain>
        <tissue evidence="3">Blood</tissue>
    </source>
</reference>
<comment type="caution">
    <text evidence="3">The sequence shown here is derived from an EMBL/GenBank/DDBJ whole genome shotgun (WGS) entry which is preliminary data.</text>
</comment>
<keyword evidence="1" id="KW-0175">Coiled coil</keyword>
<feature type="coiled-coil region" evidence="1">
    <location>
        <begin position="29"/>
        <end position="63"/>
    </location>
</feature>